<name>M2Q0C4_CERS8</name>
<dbReference type="AlphaFoldDB" id="M2Q0C4"/>
<evidence type="ECO:0000256" key="1">
    <source>
        <dbReference type="SAM" id="MobiDB-lite"/>
    </source>
</evidence>
<proteinExistence type="predicted"/>
<dbReference type="EMBL" id="KB446349">
    <property type="protein sequence ID" value="EMD30308.1"/>
    <property type="molecule type" value="Genomic_DNA"/>
</dbReference>
<keyword evidence="3" id="KW-1185">Reference proteome</keyword>
<feature type="region of interest" description="Disordered" evidence="1">
    <location>
        <begin position="1"/>
        <end position="66"/>
    </location>
</feature>
<feature type="compositionally biased region" description="Basic and acidic residues" evidence="1">
    <location>
        <begin position="15"/>
        <end position="33"/>
    </location>
</feature>
<gene>
    <name evidence="2" type="ORF">CERSUDRAFT_101576</name>
</gene>
<evidence type="ECO:0000313" key="3">
    <source>
        <dbReference type="Proteomes" id="UP000016930"/>
    </source>
</evidence>
<dbReference type="Proteomes" id="UP000016930">
    <property type="component" value="Unassembled WGS sequence"/>
</dbReference>
<protein>
    <submittedName>
        <fullName evidence="2">Uncharacterized protein</fullName>
    </submittedName>
</protein>
<dbReference type="HOGENOM" id="CLU_2830988_0_0_1"/>
<reference evidence="2 3" key="1">
    <citation type="journal article" date="2012" name="Proc. Natl. Acad. Sci. U.S.A.">
        <title>Comparative genomics of Ceriporiopsis subvermispora and Phanerochaete chrysosporium provide insight into selective ligninolysis.</title>
        <authorList>
            <person name="Fernandez-Fueyo E."/>
            <person name="Ruiz-Duenas F.J."/>
            <person name="Ferreira P."/>
            <person name="Floudas D."/>
            <person name="Hibbett D.S."/>
            <person name="Canessa P."/>
            <person name="Larrondo L.F."/>
            <person name="James T.Y."/>
            <person name="Seelenfreund D."/>
            <person name="Lobos S."/>
            <person name="Polanco R."/>
            <person name="Tello M."/>
            <person name="Honda Y."/>
            <person name="Watanabe T."/>
            <person name="Watanabe T."/>
            <person name="Ryu J.S."/>
            <person name="Kubicek C.P."/>
            <person name="Schmoll M."/>
            <person name="Gaskell J."/>
            <person name="Hammel K.E."/>
            <person name="St John F.J."/>
            <person name="Vanden Wymelenberg A."/>
            <person name="Sabat G."/>
            <person name="Splinter BonDurant S."/>
            <person name="Syed K."/>
            <person name="Yadav J.S."/>
            <person name="Doddapaneni H."/>
            <person name="Subramanian V."/>
            <person name="Lavin J.L."/>
            <person name="Oguiza J.A."/>
            <person name="Perez G."/>
            <person name="Pisabarro A.G."/>
            <person name="Ramirez L."/>
            <person name="Santoyo F."/>
            <person name="Master E."/>
            <person name="Coutinho P.M."/>
            <person name="Henrissat B."/>
            <person name="Lombard V."/>
            <person name="Magnuson J.K."/>
            <person name="Kuees U."/>
            <person name="Hori C."/>
            <person name="Igarashi K."/>
            <person name="Samejima M."/>
            <person name="Held B.W."/>
            <person name="Barry K.W."/>
            <person name="LaButti K.M."/>
            <person name="Lapidus A."/>
            <person name="Lindquist E.A."/>
            <person name="Lucas S.M."/>
            <person name="Riley R."/>
            <person name="Salamov A.A."/>
            <person name="Hoffmeister D."/>
            <person name="Schwenk D."/>
            <person name="Hadar Y."/>
            <person name="Yarden O."/>
            <person name="de Vries R.P."/>
            <person name="Wiebenga A."/>
            <person name="Stenlid J."/>
            <person name="Eastwood D."/>
            <person name="Grigoriev I.V."/>
            <person name="Berka R.M."/>
            <person name="Blanchette R.A."/>
            <person name="Kersten P."/>
            <person name="Martinez A.T."/>
            <person name="Vicuna R."/>
            <person name="Cullen D."/>
        </authorList>
    </citation>
    <scope>NUCLEOTIDE SEQUENCE [LARGE SCALE GENOMIC DNA]</scope>
    <source>
        <strain evidence="2 3">B</strain>
    </source>
</reference>
<sequence>MAVVETQGAGVYGSGRERDGKARTEKGIGDQRSGKPWIGKGRRRATATGGGVRDREPGQVTGVITW</sequence>
<accession>M2Q0C4</accession>
<organism evidence="2 3">
    <name type="scientific">Ceriporiopsis subvermispora (strain B)</name>
    <name type="common">White-rot fungus</name>
    <name type="synonym">Gelatoporia subvermispora</name>
    <dbReference type="NCBI Taxonomy" id="914234"/>
    <lineage>
        <taxon>Eukaryota</taxon>
        <taxon>Fungi</taxon>
        <taxon>Dikarya</taxon>
        <taxon>Basidiomycota</taxon>
        <taxon>Agaricomycotina</taxon>
        <taxon>Agaricomycetes</taxon>
        <taxon>Polyporales</taxon>
        <taxon>Gelatoporiaceae</taxon>
        <taxon>Gelatoporia</taxon>
    </lineage>
</organism>
<evidence type="ECO:0000313" key="2">
    <source>
        <dbReference type="EMBL" id="EMD30308.1"/>
    </source>
</evidence>